<evidence type="ECO:0000256" key="1">
    <source>
        <dbReference type="SAM" id="Phobius"/>
    </source>
</evidence>
<keyword evidence="1" id="KW-0812">Transmembrane</keyword>
<keyword evidence="1" id="KW-1133">Transmembrane helix</keyword>
<feature type="transmembrane region" description="Helical" evidence="1">
    <location>
        <begin position="35"/>
        <end position="58"/>
    </location>
</feature>
<name>A0A382HMV7_9ZZZZ</name>
<protein>
    <submittedName>
        <fullName evidence="2">Uncharacterized protein</fullName>
    </submittedName>
</protein>
<dbReference type="EMBL" id="UINC01062222">
    <property type="protein sequence ID" value="SVB88630.1"/>
    <property type="molecule type" value="Genomic_DNA"/>
</dbReference>
<reference evidence="2" key="1">
    <citation type="submission" date="2018-05" db="EMBL/GenBank/DDBJ databases">
        <authorList>
            <person name="Lanie J.A."/>
            <person name="Ng W.-L."/>
            <person name="Kazmierczak K.M."/>
            <person name="Andrzejewski T.M."/>
            <person name="Davidsen T.M."/>
            <person name="Wayne K.J."/>
            <person name="Tettelin H."/>
            <person name="Glass J.I."/>
            <person name="Rusch D."/>
            <person name="Podicherti R."/>
            <person name="Tsui H.-C.T."/>
            <person name="Winkler M.E."/>
        </authorList>
    </citation>
    <scope>NUCLEOTIDE SEQUENCE</scope>
</reference>
<gene>
    <name evidence="2" type="ORF">METZ01_LOCUS241484</name>
</gene>
<feature type="transmembrane region" description="Helical" evidence="1">
    <location>
        <begin position="70"/>
        <end position="91"/>
    </location>
</feature>
<dbReference type="AlphaFoldDB" id="A0A382HMV7"/>
<feature type="transmembrane region" description="Helical" evidence="1">
    <location>
        <begin position="12"/>
        <end position="29"/>
    </location>
</feature>
<evidence type="ECO:0000313" key="2">
    <source>
        <dbReference type="EMBL" id="SVB88630.1"/>
    </source>
</evidence>
<proteinExistence type="predicted"/>
<organism evidence="2">
    <name type="scientific">marine metagenome</name>
    <dbReference type="NCBI Taxonomy" id="408172"/>
    <lineage>
        <taxon>unclassified sequences</taxon>
        <taxon>metagenomes</taxon>
        <taxon>ecological metagenomes</taxon>
    </lineage>
</organism>
<keyword evidence="1" id="KW-0472">Membrane</keyword>
<sequence length="97" mass="11152">MLYFLLNMMIRILPIVGLLLLIPLIAMQLTSEVNWSYFDFIIMGTLLTITGLLIGIVLKKVKYYKYREVFIVIIVMIFLLIWAEFAVGLFGTPFAGD</sequence>
<accession>A0A382HMV7</accession>